<dbReference type="Gene3D" id="2.60.40.150">
    <property type="entry name" value="C2 domain"/>
    <property type="match status" value="1"/>
</dbReference>
<evidence type="ECO:0000259" key="5">
    <source>
        <dbReference type="PROSITE" id="PS50004"/>
    </source>
</evidence>
<evidence type="ECO:0000256" key="3">
    <source>
        <dbReference type="SAM" id="MobiDB-lite"/>
    </source>
</evidence>
<dbReference type="SUPFAM" id="SSF49562">
    <property type="entry name" value="C2 domain (Calcium/lipid-binding domain, CaLB)"/>
    <property type="match status" value="1"/>
</dbReference>
<evidence type="ECO:0000313" key="8">
    <source>
        <dbReference type="Proteomes" id="UP000247498"/>
    </source>
</evidence>
<evidence type="ECO:0008006" key="9">
    <source>
        <dbReference type="Google" id="ProtNLM"/>
    </source>
</evidence>
<feature type="region of interest" description="Disordered" evidence="3">
    <location>
        <begin position="432"/>
        <end position="471"/>
    </location>
</feature>
<dbReference type="PANTHER" id="PTHR46296:SF8">
    <property type="entry name" value="OS06G0297800 PROTEIN"/>
    <property type="match status" value="1"/>
</dbReference>
<dbReference type="PROSITE" id="PS50004">
    <property type="entry name" value="C2"/>
    <property type="match status" value="1"/>
</dbReference>
<dbReference type="Pfam" id="PF00168">
    <property type="entry name" value="C2"/>
    <property type="match status" value="1"/>
</dbReference>
<dbReference type="Pfam" id="PF16016">
    <property type="entry name" value="VASt"/>
    <property type="match status" value="1"/>
</dbReference>
<evidence type="ECO:0000256" key="4">
    <source>
        <dbReference type="SAM" id="Phobius"/>
    </source>
</evidence>
<dbReference type="GO" id="GO:0016020">
    <property type="term" value="C:membrane"/>
    <property type="evidence" value="ECO:0007669"/>
    <property type="project" value="UniProtKB-SubCell"/>
</dbReference>
<feature type="region of interest" description="Disordered" evidence="3">
    <location>
        <begin position="552"/>
        <end position="599"/>
    </location>
</feature>
<feature type="compositionally biased region" description="Low complexity" evidence="3">
    <location>
        <begin position="578"/>
        <end position="598"/>
    </location>
</feature>
<feature type="transmembrane region" description="Helical" evidence="4">
    <location>
        <begin position="997"/>
        <end position="1015"/>
    </location>
</feature>
<comment type="subcellular location">
    <subcellularLocation>
        <location evidence="1">Membrane</location>
    </subcellularLocation>
</comment>
<gene>
    <name evidence="7" type="ORF">Rsub_08619</name>
</gene>
<dbReference type="SMART" id="SM00239">
    <property type="entry name" value="C2"/>
    <property type="match status" value="1"/>
</dbReference>
<dbReference type="AlphaFoldDB" id="A0A2V0PEN9"/>
<comment type="caution">
    <text evidence="7">The sequence shown here is derived from an EMBL/GenBank/DDBJ whole genome shotgun (WGS) entry which is preliminary data.</text>
</comment>
<evidence type="ECO:0000259" key="6">
    <source>
        <dbReference type="PROSITE" id="PS51778"/>
    </source>
</evidence>
<dbReference type="EMBL" id="BDRX01000068">
    <property type="protein sequence ID" value="GBF95637.1"/>
    <property type="molecule type" value="Genomic_DNA"/>
</dbReference>
<feature type="compositionally biased region" description="Gly residues" evidence="3">
    <location>
        <begin position="456"/>
        <end position="471"/>
    </location>
</feature>
<keyword evidence="4" id="KW-1133">Transmembrane helix</keyword>
<name>A0A2V0PEN9_9CHLO</name>
<keyword evidence="2 4" id="KW-0472">Membrane</keyword>
<accession>A0A2V0PEN9</accession>
<organism evidence="7 8">
    <name type="scientific">Raphidocelis subcapitata</name>
    <dbReference type="NCBI Taxonomy" id="307507"/>
    <lineage>
        <taxon>Eukaryota</taxon>
        <taxon>Viridiplantae</taxon>
        <taxon>Chlorophyta</taxon>
        <taxon>core chlorophytes</taxon>
        <taxon>Chlorophyceae</taxon>
        <taxon>CS clade</taxon>
        <taxon>Sphaeropleales</taxon>
        <taxon>Selenastraceae</taxon>
        <taxon>Raphidocelis</taxon>
    </lineage>
</organism>
<proteinExistence type="predicted"/>
<dbReference type="OrthoDB" id="547027at2759"/>
<evidence type="ECO:0000256" key="2">
    <source>
        <dbReference type="ARBA" id="ARBA00023136"/>
    </source>
</evidence>
<reference evidence="7 8" key="1">
    <citation type="journal article" date="2018" name="Sci. Rep.">
        <title>Raphidocelis subcapitata (=Pseudokirchneriella subcapitata) provides an insight into genome evolution and environmental adaptations in the Sphaeropleales.</title>
        <authorList>
            <person name="Suzuki S."/>
            <person name="Yamaguchi H."/>
            <person name="Nakajima N."/>
            <person name="Kawachi M."/>
        </authorList>
    </citation>
    <scope>NUCLEOTIDE SEQUENCE [LARGE SCALE GENOMIC DNA]</scope>
    <source>
        <strain evidence="7 8">NIES-35</strain>
    </source>
</reference>
<keyword evidence="4" id="KW-0812">Transmembrane</keyword>
<feature type="region of interest" description="Disordered" evidence="3">
    <location>
        <begin position="353"/>
        <end position="388"/>
    </location>
</feature>
<feature type="region of interest" description="Disordered" evidence="3">
    <location>
        <begin position="635"/>
        <end position="686"/>
    </location>
</feature>
<feature type="domain" description="VASt" evidence="6">
    <location>
        <begin position="761"/>
        <end position="938"/>
    </location>
</feature>
<feature type="compositionally biased region" description="Gly residues" evidence="3">
    <location>
        <begin position="369"/>
        <end position="378"/>
    </location>
</feature>
<keyword evidence="8" id="KW-1185">Reference proteome</keyword>
<protein>
    <recommendedName>
        <fullName evidence="9">C2 domain-containing protein</fullName>
    </recommendedName>
</protein>
<feature type="region of interest" description="Disordered" evidence="3">
    <location>
        <begin position="1"/>
        <end position="27"/>
    </location>
</feature>
<sequence>MTSGGEPPAGAAGAAASADAAAPAASAAPTPLPEQRFLCISVREARNLVAKDYETASSDPFAKITLGPHSKKSRVIYRNRHPLWQQRLLFPLEGLDEGEPLLIELYDKDFAGIEFLGQVIMTLGKALEIAEDEVTGRAYWFPLAKKRSTDIVGGELCLGFEPLSAASAAQVASEVEAQMDPEALAAALSRRALHVRLHGINGLKANGLLAPGGAAVPAARGGGGRAKVGPRARSLVIRLGRFCLEKPLPPGFDEQALQGEFELPINEEVLIPLASALRAGSLSTRRRDEIYDIKITIKGTTHTIAKTQIPIWDVPIEDAPTPAPEADRGDAAAAAAAPLTPLAAAAAAAAAPFGHGGAGSRPATPPAGGRAGSRGGSRAGTPPPRLVTAAPTDEQAAMAAEAVAAAIARAGGAHPVRLETLSAPAGAPGGSPGFAGIAQHAGAAGPLPKKRALGASGDGGGSAPATPRGGGAAFVIPAHQPGDASADDEFDAVADASIVPRSKSEGCFRSPADAAAATAALSGGLREQGPLGLRARSTASCGSGKGALLAAASVGSQGGEEQQQLQQQREEEEEAQEEGSAAAASSLPSPVASPLAQPRGGRWAGPLQYVPGSAGYSDLSRRLRSMLGREAWRAAAAPAPPPAIGRGGSLPASDDEGGAAAAAAAAPPPAAPRDLASSSWGSAWRGGGGGKRYVRTLESHLPLTSANLEVGLSLRLVPLPSEQAAPEAVAVAAEGPARVLVDEEDDEDVPDAAPLPLPPPLGTPLIDAPVALGVNSLHALLFGGSSPFMDAFWASEDLRDVRASTWAAGGDPVSPGGPAPLRGRRVSYVKPLRIPIPLAPKQCNVWEEHRLVAKTDGGFVVECRSTNDAPKGDCFYVDVQLAGTHVASGQSRLRISMQIVFHRSCLGRSMIQSGAEADARRGWAALAAALHRHAAAAAGAAAPLAVGPALSLAAAPAAAAAAGAAEAGALAATGLWPARRARLGLLLGGGGAAGGDAVMLGCVVVALCVLSFAVWRAGGAVSAEIRELSLAVAELRDAYAAAAAAGAACPQGLEDAAARLQASDFMNALRSSAGAGALLR</sequence>
<feature type="region of interest" description="Disordered" evidence="3">
    <location>
        <begin position="315"/>
        <end position="334"/>
    </location>
</feature>
<dbReference type="CDD" id="cd00030">
    <property type="entry name" value="C2"/>
    <property type="match status" value="1"/>
</dbReference>
<dbReference type="InterPro" id="IPR044511">
    <property type="entry name" value="At1g03370/At5g50170-like"/>
</dbReference>
<feature type="domain" description="C2" evidence="5">
    <location>
        <begin position="19"/>
        <end position="136"/>
    </location>
</feature>
<dbReference type="InParanoid" id="A0A2V0PEN9"/>
<evidence type="ECO:0000256" key="1">
    <source>
        <dbReference type="ARBA" id="ARBA00004370"/>
    </source>
</evidence>
<dbReference type="PANTHER" id="PTHR46296">
    <property type="entry name" value="BNAA05G37250D PROTEIN"/>
    <property type="match status" value="1"/>
</dbReference>
<evidence type="ECO:0000313" key="7">
    <source>
        <dbReference type="EMBL" id="GBF95637.1"/>
    </source>
</evidence>
<dbReference type="Proteomes" id="UP000247498">
    <property type="component" value="Unassembled WGS sequence"/>
</dbReference>
<dbReference type="PROSITE" id="PS51778">
    <property type="entry name" value="VAST"/>
    <property type="match status" value="1"/>
</dbReference>
<dbReference type="InterPro" id="IPR000008">
    <property type="entry name" value="C2_dom"/>
</dbReference>
<dbReference type="InterPro" id="IPR035892">
    <property type="entry name" value="C2_domain_sf"/>
</dbReference>
<dbReference type="InterPro" id="IPR031968">
    <property type="entry name" value="VASt"/>
</dbReference>
<feature type="compositionally biased region" description="Low complexity" evidence="3">
    <location>
        <begin position="552"/>
        <end position="567"/>
    </location>
</feature>